<dbReference type="EMBL" id="SDRB02001216">
    <property type="protein sequence ID" value="THG21766.1"/>
    <property type="molecule type" value="Genomic_DNA"/>
</dbReference>
<protein>
    <submittedName>
        <fullName evidence="1">Uncharacterized protein</fullName>
    </submittedName>
</protein>
<dbReference type="InterPro" id="IPR053057">
    <property type="entry name" value="XLG_GTP-binding"/>
</dbReference>
<dbReference type="AlphaFoldDB" id="A0A4S4EZ45"/>
<keyword evidence="2" id="KW-1185">Reference proteome</keyword>
<proteinExistence type="predicted"/>
<organism evidence="1 2">
    <name type="scientific">Camellia sinensis var. sinensis</name>
    <name type="common">China tea</name>
    <dbReference type="NCBI Taxonomy" id="542762"/>
    <lineage>
        <taxon>Eukaryota</taxon>
        <taxon>Viridiplantae</taxon>
        <taxon>Streptophyta</taxon>
        <taxon>Embryophyta</taxon>
        <taxon>Tracheophyta</taxon>
        <taxon>Spermatophyta</taxon>
        <taxon>Magnoliopsida</taxon>
        <taxon>eudicotyledons</taxon>
        <taxon>Gunneridae</taxon>
        <taxon>Pentapetalae</taxon>
        <taxon>asterids</taxon>
        <taxon>Ericales</taxon>
        <taxon>Theaceae</taxon>
        <taxon>Camellia</taxon>
    </lineage>
</organism>
<dbReference type="STRING" id="542762.A0A4S4EZ45"/>
<dbReference type="PANTHER" id="PTHR36486:SF4">
    <property type="entry name" value="PH DOMAIN-CONTAINING PROTEIN"/>
    <property type="match status" value="1"/>
</dbReference>
<evidence type="ECO:0000313" key="1">
    <source>
        <dbReference type="EMBL" id="THG21766.1"/>
    </source>
</evidence>
<dbReference type="Proteomes" id="UP000306102">
    <property type="component" value="Unassembled WGS sequence"/>
</dbReference>
<dbReference type="PANTHER" id="PTHR36486">
    <property type="entry name" value="OS01G0977800 PROTEIN"/>
    <property type="match status" value="1"/>
</dbReference>
<gene>
    <name evidence="1" type="ORF">TEA_019990</name>
</gene>
<reference evidence="1 2" key="1">
    <citation type="journal article" date="2018" name="Proc. Natl. Acad. Sci. U.S.A.">
        <title>Draft genome sequence of Camellia sinensis var. sinensis provides insights into the evolution of the tea genome and tea quality.</title>
        <authorList>
            <person name="Wei C."/>
            <person name="Yang H."/>
            <person name="Wang S."/>
            <person name="Zhao J."/>
            <person name="Liu C."/>
            <person name="Gao L."/>
            <person name="Xia E."/>
            <person name="Lu Y."/>
            <person name="Tai Y."/>
            <person name="She G."/>
            <person name="Sun J."/>
            <person name="Cao H."/>
            <person name="Tong W."/>
            <person name="Gao Q."/>
            <person name="Li Y."/>
            <person name="Deng W."/>
            <person name="Jiang X."/>
            <person name="Wang W."/>
            <person name="Chen Q."/>
            <person name="Zhang S."/>
            <person name="Li H."/>
            <person name="Wu J."/>
            <person name="Wang P."/>
            <person name="Li P."/>
            <person name="Shi C."/>
            <person name="Zheng F."/>
            <person name="Jian J."/>
            <person name="Huang B."/>
            <person name="Shan D."/>
            <person name="Shi M."/>
            <person name="Fang C."/>
            <person name="Yue Y."/>
            <person name="Li F."/>
            <person name="Li D."/>
            <person name="Wei S."/>
            <person name="Han B."/>
            <person name="Jiang C."/>
            <person name="Yin Y."/>
            <person name="Xia T."/>
            <person name="Zhang Z."/>
            <person name="Bennetzen J.L."/>
            <person name="Zhao S."/>
            <person name="Wan X."/>
        </authorList>
    </citation>
    <scope>NUCLEOTIDE SEQUENCE [LARGE SCALE GENOMIC DNA]</scope>
    <source>
        <strain evidence="2">cv. Shuchazao</strain>
        <tissue evidence="1">Leaf</tissue>
    </source>
</reference>
<accession>A0A4S4EZ45</accession>
<evidence type="ECO:0000313" key="2">
    <source>
        <dbReference type="Proteomes" id="UP000306102"/>
    </source>
</evidence>
<name>A0A4S4EZ45_CAMSN</name>
<sequence>MWRNKFFLNMLGFPGKRRRKRKEESVIGVEKGSGKQRSHGLFVMQSIAAIVCLGLWVLCQKDVNVLLALVSQLMNQSGPNLLNIQGLLSPLEVKQMKKAEKECAANQLRPEQLIVNGLPLKPDEMAELLGCSLPPQKLKPGRCWYDKESGLWGKLANVQCPRDTHFWVCDDGHYEEEGQNNIRGNIWEKVPVSINIEAYDPSYITEQVKLKAQELRCASDILFMMKSFAASL</sequence>
<comment type="caution">
    <text evidence="1">The sequence shown here is derived from an EMBL/GenBank/DDBJ whole genome shotgun (WGS) entry which is preliminary data.</text>
</comment>